<sequence>MAERAGSGEAACAEELAGRGAPAGPAADGPAELLVRVRYRSAAGRRVVQEPEQMRGVRLEEHPPLSEPVAYKRRASILTEWSAATSGLSVWCTSAAQRDAAMLLDFDEDIVCFQSLVAELLWEEDGGQGRRGVVRPAFFARTQGGQRVVIVHPPAAGEEGALEERVVRVAARAARWQVRPLEVPTGVLAESLECLAHFRGADLAPDPELRRELLELFAAPCSLLSGAAACSKGTTALGHVWHLLWTGELTWDRSVPLLPSSTAWTSKAAAQQANTTTAKTEVEGA</sequence>
<evidence type="ECO:0000313" key="1">
    <source>
        <dbReference type="EMBL" id="MEF3113880.1"/>
    </source>
</evidence>
<accession>A0ABU7WQS1</accession>
<comment type="caution">
    <text evidence="1">The sequence shown here is derived from an EMBL/GenBank/DDBJ whole genome shotgun (WGS) entry which is preliminary data.</text>
</comment>
<dbReference type="Proteomes" id="UP001348265">
    <property type="component" value="Unassembled WGS sequence"/>
</dbReference>
<proteinExistence type="predicted"/>
<keyword evidence="2" id="KW-1185">Reference proteome</keyword>
<evidence type="ECO:0000313" key="2">
    <source>
        <dbReference type="Proteomes" id="UP001348265"/>
    </source>
</evidence>
<protein>
    <submittedName>
        <fullName evidence="1">Uncharacterized protein</fullName>
    </submittedName>
</protein>
<organism evidence="1 2">
    <name type="scientific">Streptomyces chrestomyceticus</name>
    <dbReference type="NCBI Taxonomy" id="68185"/>
    <lineage>
        <taxon>Bacteria</taxon>
        <taxon>Bacillati</taxon>
        <taxon>Actinomycetota</taxon>
        <taxon>Actinomycetes</taxon>
        <taxon>Kitasatosporales</taxon>
        <taxon>Streptomycetaceae</taxon>
        <taxon>Streptomyces</taxon>
    </lineage>
</organism>
<dbReference type="RefSeq" id="WP_331786458.1">
    <property type="nucleotide sequence ID" value="NZ_JAVFKM010000004.1"/>
</dbReference>
<name>A0ABU7WQS1_9ACTN</name>
<gene>
    <name evidence="1" type="ORF">RB636_11850</name>
</gene>
<dbReference type="EMBL" id="JAVFKM010000004">
    <property type="protein sequence ID" value="MEF3113880.1"/>
    <property type="molecule type" value="Genomic_DNA"/>
</dbReference>
<reference evidence="1 2" key="1">
    <citation type="submission" date="2023-08" db="EMBL/GenBank/DDBJ databases">
        <authorList>
            <person name="Sharma P."/>
            <person name="Verma V."/>
            <person name="Mohan M.K."/>
            <person name="Dubey A.K."/>
        </authorList>
    </citation>
    <scope>NUCLEOTIDE SEQUENCE [LARGE SCALE GENOMIC DNA]</scope>
    <source>
        <strain evidence="1 2">ADP4</strain>
    </source>
</reference>